<name>A0A0D2IWF7_9CHLO</name>
<feature type="compositionally biased region" description="Acidic residues" evidence="1">
    <location>
        <begin position="164"/>
        <end position="173"/>
    </location>
</feature>
<feature type="compositionally biased region" description="Acidic residues" evidence="1">
    <location>
        <begin position="80"/>
        <end position="108"/>
    </location>
</feature>
<dbReference type="STRING" id="145388.A0A0D2IWF7"/>
<feature type="compositionally biased region" description="Acidic residues" evidence="1">
    <location>
        <begin position="234"/>
        <end position="243"/>
    </location>
</feature>
<feature type="compositionally biased region" description="Low complexity" evidence="1">
    <location>
        <begin position="275"/>
        <end position="300"/>
    </location>
</feature>
<gene>
    <name evidence="2" type="ORF">MNEG_15666</name>
</gene>
<accession>A0A0D2IWF7</accession>
<keyword evidence="3" id="KW-1185">Reference proteome</keyword>
<evidence type="ECO:0000313" key="2">
    <source>
        <dbReference type="EMBL" id="KIY92297.1"/>
    </source>
</evidence>
<dbReference type="AlphaFoldDB" id="A0A0D2IWF7"/>
<feature type="region of interest" description="Disordered" evidence="1">
    <location>
        <begin position="1"/>
        <end position="114"/>
    </location>
</feature>
<feature type="non-terminal residue" evidence="2">
    <location>
        <position position="378"/>
    </location>
</feature>
<organism evidence="2 3">
    <name type="scientific">Monoraphidium neglectum</name>
    <dbReference type="NCBI Taxonomy" id="145388"/>
    <lineage>
        <taxon>Eukaryota</taxon>
        <taxon>Viridiplantae</taxon>
        <taxon>Chlorophyta</taxon>
        <taxon>core chlorophytes</taxon>
        <taxon>Chlorophyceae</taxon>
        <taxon>CS clade</taxon>
        <taxon>Sphaeropleales</taxon>
        <taxon>Selenastraceae</taxon>
        <taxon>Monoraphidium</taxon>
    </lineage>
</organism>
<sequence>MDPLKRERRKRREAKKKARVRSAQYAAGADAGEDAAGAPDDERLFSLGDLPGGAPQPAKRRKGAGGALAGVAEAAAPNEDLLEAIEADSDDEGGGSGDESEESDEDGLAYERRLEADLERSYEEYLARRGDRAVAAREKRSRLRKRGGDLSDDEDAPAGADDVITSEDDDSGDDAYEAFTAARAEAEAAEAGRGAGLLVRLEEGRAGVAKGGKAAAAQWFGQDVFDDPNVLGPEDSDEEEEEGQQQQQQAGKGRGGAAEAGAAEGKAAAKKGKRAAAAAAEQPTVGPAFGPQQQEQQQQGAKRKRGGAAAAAAAAPAAAGGVDDGGDDGGVSSGSEEGDSDLEEFESLDDHSRAQVLALAKKMLRRKDKESVMDAAYN</sequence>
<feature type="compositionally biased region" description="Basic residues" evidence="1">
    <location>
        <begin position="1"/>
        <end position="20"/>
    </location>
</feature>
<reference evidence="2 3" key="1">
    <citation type="journal article" date="2013" name="BMC Genomics">
        <title>Reconstruction of the lipid metabolism for the microalga Monoraphidium neglectum from its genome sequence reveals characteristics suitable for biofuel production.</title>
        <authorList>
            <person name="Bogen C."/>
            <person name="Al-Dilaimi A."/>
            <person name="Albersmeier A."/>
            <person name="Wichmann J."/>
            <person name="Grundmann M."/>
            <person name="Rupp O."/>
            <person name="Lauersen K.J."/>
            <person name="Blifernez-Klassen O."/>
            <person name="Kalinowski J."/>
            <person name="Goesmann A."/>
            <person name="Mussgnug J.H."/>
            <person name="Kruse O."/>
        </authorList>
    </citation>
    <scope>NUCLEOTIDE SEQUENCE [LARGE SCALE GENOMIC DNA]</scope>
    <source>
        <strain evidence="2 3">SAG 48.87</strain>
    </source>
</reference>
<feature type="compositionally biased region" description="Low complexity" evidence="1">
    <location>
        <begin position="307"/>
        <end position="321"/>
    </location>
</feature>
<feature type="region of interest" description="Disordered" evidence="1">
    <location>
        <begin position="219"/>
        <end position="353"/>
    </location>
</feature>
<feature type="compositionally biased region" description="Basic and acidic residues" evidence="1">
    <location>
        <begin position="127"/>
        <end position="138"/>
    </location>
</feature>
<feature type="compositionally biased region" description="Acidic residues" evidence="1">
    <location>
        <begin position="336"/>
        <end position="347"/>
    </location>
</feature>
<dbReference type="EMBL" id="KK105760">
    <property type="protein sequence ID" value="KIY92297.1"/>
    <property type="molecule type" value="Genomic_DNA"/>
</dbReference>
<feature type="region of interest" description="Disordered" evidence="1">
    <location>
        <begin position="127"/>
        <end position="173"/>
    </location>
</feature>
<proteinExistence type="predicted"/>
<dbReference type="Proteomes" id="UP000054498">
    <property type="component" value="Unassembled WGS sequence"/>
</dbReference>
<feature type="compositionally biased region" description="Low complexity" evidence="1">
    <location>
        <begin position="26"/>
        <end position="38"/>
    </location>
</feature>
<dbReference type="RefSeq" id="XP_013891317.1">
    <property type="nucleotide sequence ID" value="XM_014035863.1"/>
</dbReference>
<dbReference type="GeneID" id="25733350"/>
<evidence type="ECO:0000313" key="3">
    <source>
        <dbReference type="Proteomes" id="UP000054498"/>
    </source>
</evidence>
<evidence type="ECO:0000256" key="1">
    <source>
        <dbReference type="SAM" id="MobiDB-lite"/>
    </source>
</evidence>
<protein>
    <submittedName>
        <fullName evidence="2">Uncharacterized protein</fullName>
    </submittedName>
</protein>
<dbReference type="KEGG" id="mng:MNEG_15666"/>